<accession>A0A7W7PUE1</accession>
<evidence type="ECO:0000256" key="2">
    <source>
        <dbReference type="SAM" id="Phobius"/>
    </source>
</evidence>
<dbReference type="RefSeq" id="WP_184826021.1">
    <property type="nucleotide sequence ID" value="NZ_BMTI01000009.1"/>
</dbReference>
<feature type="transmembrane region" description="Helical" evidence="2">
    <location>
        <begin position="43"/>
        <end position="61"/>
    </location>
</feature>
<proteinExistence type="predicted"/>
<evidence type="ECO:0000256" key="1">
    <source>
        <dbReference type="SAM" id="MobiDB-lite"/>
    </source>
</evidence>
<keyword evidence="4" id="KW-1185">Reference proteome</keyword>
<keyword evidence="2" id="KW-0812">Transmembrane</keyword>
<comment type="caution">
    <text evidence="3">The sequence shown here is derived from an EMBL/GenBank/DDBJ whole genome shotgun (WGS) entry which is preliminary data.</text>
</comment>
<dbReference type="EMBL" id="JACHJI010000010">
    <property type="protein sequence ID" value="MBB4901487.1"/>
    <property type="molecule type" value="Genomic_DNA"/>
</dbReference>
<sequence>MSGCDERLDATGLPAQRDEPGPRGTREGSRPPRARARGRRRTGAWLLLLAGIAGTVTGMVLPNGLLLAAGLVLAGAAGQSAGSRGSLRPR</sequence>
<evidence type="ECO:0000313" key="4">
    <source>
        <dbReference type="Proteomes" id="UP000579523"/>
    </source>
</evidence>
<name>A0A7W7PUE1_9ACTN</name>
<reference evidence="3 4" key="1">
    <citation type="submission" date="2020-08" db="EMBL/GenBank/DDBJ databases">
        <title>Genomic Encyclopedia of Type Strains, Phase III (KMG-III): the genomes of soil and plant-associated and newly described type strains.</title>
        <authorList>
            <person name="Whitman W."/>
        </authorList>
    </citation>
    <scope>NUCLEOTIDE SEQUENCE [LARGE SCALE GENOMIC DNA]</scope>
    <source>
        <strain evidence="3 4">CECT 3273</strain>
    </source>
</reference>
<feature type="region of interest" description="Disordered" evidence="1">
    <location>
        <begin position="1"/>
        <end position="39"/>
    </location>
</feature>
<organism evidence="3 4">
    <name type="scientific">Streptomyces griseomycini</name>
    <dbReference type="NCBI Taxonomy" id="66895"/>
    <lineage>
        <taxon>Bacteria</taxon>
        <taxon>Bacillati</taxon>
        <taxon>Actinomycetota</taxon>
        <taxon>Actinomycetes</taxon>
        <taxon>Kitasatosporales</taxon>
        <taxon>Streptomycetaceae</taxon>
        <taxon>Streptomyces</taxon>
    </lineage>
</organism>
<keyword evidence="2" id="KW-0472">Membrane</keyword>
<evidence type="ECO:0000313" key="3">
    <source>
        <dbReference type="EMBL" id="MBB4901487.1"/>
    </source>
</evidence>
<dbReference type="AlphaFoldDB" id="A0A7W7PUE1"/>
<dbReference type="Proteomes" id="UP000579523">
    <property type="component" value="Unassembled WGS sequence"/>
</dbReference>
<gene>
    <name evidence="3" type="ORF">FHS37_005574</name>
</gene>
<keyword evidence="2" id="KW-1133">Transmembrane helix</keyword>
<protein>
    <submittedName>
        <fullName evidence="3">Type VI protein secretion system component VasF</fullName>
    </submittedName>
</protein>
<feature type="compositionally biased region" description="Basic and acidic residues" evidence="1">
    <location>
        <begin position="16"/>
        <end position="30"/>
    </location>
</feature>